<evidence type="ECO:0000256" key="9">
    <source>
        <dbReference type="ARBA" id="ARBA00023136"/>
    </source>
</evidence>
<keyword evidence="4" id="KW-0547">Nucleotide-binding</keyword>
<feature type="transmembrane region" description="Helical" evidence="11">
    <location>
        <begin position="232"/>
        <end position="249"/>
    </location>
</feature>
<dbReference type="SMART" id="SM00831">
    <property type="entry name" value="Cation_ATPase_N"/>
    <property type="match status" value="1"/>
</dbReference>
<keyword evidence="7" id="KW-1278">Translocase</keyword>
<reference evidence="13" key="1">
    <citation type="submission" date="2019-09" db="EMBL/GenBank/DDBJ databases">
        <authorList>
            <person name="Teo W.F.A."/>
            <person name="Duangmal K."/>
        </authorList>
    </citation>
    <scope>NUCLEOTIDE SEQUENCE [LARGE SCALE GENOMIC DNA]</scope>
    <source>
        <strain evidence="13">K81G1</strain>
    </source>
</reference>
<evidence type="ECO:0000313" key="14">
    <source>
        <dbReference type="Proteomes" id="UP000319769"/>
    </source>
</evidence>
<feature type="transmembrane region" description="Helical" evidence="11">
    <location>
        <begin position="66"/>
        <end position="84"/>
    </location>
</feature>
<dbReference type="NCBIfam" id="TIGR01494">
    <property type="entry name" value="ATPase_P-type"/>
    <property type="match status" value="1"/>
</dbReference>
<dbReference type="SUPFAM" id="SSF81653">
    <property type="entry name" value="Calcium ATPase, transduction domain A"/>
    <property type="match status" value="1"/>
</dbReference>
<keyword evidence="9 11" id="KW-0472">Membrane</keyword>
<evidence type="ECO:0000256" key="5">
    <source>
        <dbReference type="ARBA" id="ARBA00022840"/>
    </source>
</evidence>
<dbReference type="EMBL" id="VMNW02000023">
    <property type="protein sequence ID" value="KAA9160277.1"/>
    <property type="molecule type" value="Genomic_DNA"/>
</dbReference>
<keyword evidence="5" id="KW-0067">ATP-binding</keyword>
<protein>
    <submittedName>
        <fullName evidence="13">HAD-IC family P-type ATPase</fullName>
    </submittedName>
</protein>
<feature type="domain" description="Cation-transporting P-type ATPase N-terminal" evidence="12">
    <location>
        <begin position="8"/>
        <end position="83"/>
    </location>
</feature>
<dbReference type="OrthoDB" id="9814270at2"/>
<evidence type="ECO:0000256" key="3">
    <source>
        <dbReference type="ARBA" id="ARBA00022692"/>
    </source>
</evidence>
<gene>
    <name evidence="13" type="ORF">FPZ12_017965</name>
</gene>
<comment type="subcellular location">
    <subcellularLocation>
        <location evidence="1">Cell membrane</location>
        <topology evidence="1">Multi-pass membrane protein</topology>
    </subcellularLocation>
</comment>
<dbReference type="Gene3D" id="2.70.150.10">
    <property type="entry name" value="Calcium-transporting ATPase, cytoplasmic transduction domain A"/>
    <property type="match status" value="1"/>
</dbReference>
<comment type="caution">
    <text evidence="13">The sequence shown here is derived from an EMBL/GenBank/DDBJ whole genome shotgun (WGS) entry which is preliminary data.</text>
</comment>
<dbReference type="Gene3D" id="1.20.1110.10">
    <property type="entry name" value="Calcium-transporting ATPase, transmembrane domain"/>
    <property type="match status" value="1"/>
</dbReference>
<keyword evidence="8 11" id="KW-1133">Transmembrane helix</keyword>
<dbReference type="FunFam" id="2.70.150.10:FF:000160">
    <property type="entry name" value="Sarcoplasmic/endoplasmic reticulum calcium ATPase 1"/>
    <property type="match status" value="1"/>
</dbReference>
<dbReference type="InterPro" id="IPR001757">
    <property type="entry name" value="P_typ_ATPase"/>
</dbReference>
<keyword evidence="6" id="KW-0460">Magnesium</keyword>
<evidence type="ECO:0000256" key="2">
    <source>
        <dbReference type="ARBA" id="ARBA00022553"/>
    </source>
</evidence>
<evidence type="ECO:0000256" key="4">
    <source>
        <dbReference type="ARBA" id="ARBA00022741"/>
    </source>
</evidence>
<evidence type="ECO:0000259" key="12">
    <source>
        <dbReference type="SMART" id="SM00831"/>
    </source>
</evidence>
<dbReference type="Pfam" id="PF00690">
    <property type="entry name" value="Cation_ATPase_N"/>
    <property type="match status" value="1"/>
</dbReference>
<evidence type="ECO:0000313" key="13">
    <source>
        <dbReference type="EMBL" id="KAA9160277.1"/>
    </source>
</evidence>
<keyword evidence="14" id="KW-1185">Reference proteome</keyword>
<dbReference type="InterPro" id="IPR008250">
    <property type="entry name" value="ATPase_P-typ_transduc_dom_A_sf"/>
</dbReference>
<sequence>MPLNAAEACHAASAEEVATWLGTDSATGLTAVEADRRARLHGPNALPDEPGPGAFSLLLKQIRDPLVAVLLAGVIVLNAVIGYVQESRARQALDALARMVHTQATVVREGIGLRIAAEALVPGDVVELTAGNQVPADLRLLGAQLLETDESALTGESVPVAKTTGPLPERTPLADRVNMAYSGTMVTRGTGRALVTATGAGTQLGAIQRLVATSGTVATPLTRKLAGFSKQLSTGIVAVAALAFAVGLLRRSPVPEMSTAAVALAVGAIPEGLPAAVSIVLAIGVVRMSRRRSVVRNLPAVETLPDRSASSAVCAGVSGAMRTSRPSRGTTVRRRSSGGVTGPESPIAAAFRGPVPGVRDLGLAERVLSPLCAPRPASFTPVTENAGRERR</sequence>
<dbReference type="PANTHER" id="PTHR42861">
    <property type="entry name" value="CALCIUM-TRANSPORTING ATPASE"/>
    <property type="match status" value="1"/>
</dbReference>
<keyword evidence="3 11" id="KW-0812">Transmembrane</keyword>
<dbReference type="SUPFAM" id="SSF81665">
    <property type="entry name" value="Calcium ATPase, transmembrane domain M"/>
    <property type="match status" value="1"/>
</dbReference>
<dbReference type="GO" id="GO:0005886">
    <property type="term" value="C:plasma membrane"/>
    <property type="evidence" value="ECO:0007669"/>
    <property type="project" value="UniProtKB-SubCell"/>
</dbReference>
<dbReference type="AlphaFoldDB" id="A0A5N0V1E2"/>
<keyword evidence="2" id="KW-0597">Phosphoprotein</keyword>
<feature type="transmembrane region" description="Helical" evidence="11">
    <location>
        <begin position="261"/>
        <end position="286"/>
    </location>
</feature>
<evidence type="ECO:0000256" key="10">
    <source>
        <dbReference type="SAM" id="MobiDB-lite"/>
    </source>
</evidence>
<feature type="compositionally biased region" description="Low complexity" evidence="10">
    <location>
        <begin position="320"/>
        <end position="330"/>
    </location>
</feature>
<evidence type="ECO:0000256" key="7">
    <source>
        <dbReference type="ARBA" id="ARBA00022967"/>
    </source>
</evidence>
<feature type="region of interest" description="Disordered" evidence="10">
    <location>
        <begin position="320"/>
        <end position="345"/>
    </location>
</feature>
<organism evidence="13 14">
    <name type="scientific">Amycolatopsis acidicola</name>
    <dbReference type="NCBI Taxonomy" id="2596893"/>
    <lineage>
        <taxon>Bacteria</taxon>
        <taxon>Bacillati</taxon>
        <taxon>Actinomycetota</taxon>
        <taxon>Actinomycetes</taxon>
        <taxon>Pseudonocardiales</taxon>
        <taxon>Pseudonocardiaceae</taxon>
        <taxon>Amycolatopsis</taxon>
    </lineage>
</organism>
<evidence type="ECO:0000256" key="8">
    <source>
        <dbReference type="ARBA" id="ARBA00022989"/>
    </source>
</evidence>
<dbReference type="GO" id="GO:0016887">
    <property type="term" value="F:ATP hydrolysis activity"/>
    <property type="evidence" value="ECO:0007669"/>
    <property type="project" value="InterPro"/>
</dbReference>
<name>A0A5N0V1E2_9PSEU</name>
<evidence type="ECO:0000256" key="11">
    <source>
        <dbReference type="SAM" id="Phobius"/>
    </source>
</evidence>
<dbReference type="InterPro" id="IPR004014">
    <property type="entry name" value="ATPase_P-typ_cation-transptr_N"/>
</dbReference>
<dbReference type="Pfam" id="PF00122">
    <property type="entry name" value="E1-E2_ATPase"/>
    <property type="match status" value="1"/>
</dbReference>
<accession>A0A5N0V1E2</accession>
<evidence type="ECO:0000256" key="6">
    <source>
        <dbReference type="ARBA" id="ARBA00022842"/>
    </source>
</evidence>
<proteinExistence type="predicted"/>
<evidence type="ECO:0000256" key="1">
    <source>
        <dbReference type="ARBA" id="ARBA00004651"/>
    </source>
</evidence>
<dbReference type="Proteomes" id="UP000319769">
    <property type="component" value="Unassembled WGS sequence"/>
</dbReference>
<dbReference type="GO" id="GO:0005524">
    <property type="term" value="F:ATP binding"/>
    <property type="evidence" value="ECO:0007669"/>
    <property type="project" value="UniProtKB-KW"/>
</dbReference>
<dbReference type="InterPro" id="IPR023298">
    <property type="entry name" value="ATPase_P-typ_TM_dom_sf"/>
</dbReference>
<dbReference type="InterPro" id="IPR059000">
    <property type="entry name" value="ATPase_P-type_domA"/>
</dbReference>